<feature type="compositionally biased region" description="Gly residues" evidence="1">
    <location>
        <begin position="127"/>
        <end position="137"/>
    </location>
</feature>
<feature type="region of interest" description="Disordered" evidence="1">
    <location>
        <begin position="497"/>
        <end position="520"/>
    </location>
</feature>
<keyword evidence="2" id="KW-0472">Membrane</keyword>
<reference evidence="4" key="1">
    <citation type="journal article" date="2019" name="Int. J. Syst. Evol. Microbiol.">
        <title>The Global Catalogue of Microorganisms (GCM) 10K type strain sequencing project: providing services to taxonomists for standard genome sequencing and annotation.</title>
        <authorList>
            <consortium name="The Broad Institute Genomics Platform"/>
            <consortium name="The Broad Institute Genome Sequencing Center for Infectious Disease"/>
            <person name="Wu L."/>
            <person name="Ma J."/>
        </authorList>
    </citation>
    <scope>NUCLEOTIDE SEQUENCE [LARGE SCALE GENOMIC DNA]</scope>
    <source>
        <strain evidence="4">JCM 30846</strain>
    </source>
</reference>
<evidence type="ECO:0000256" key="2">
    <source>
        <dbReference type="SAM" id="Phobius"/>
    </source>
</evidence>
<feature type="region of interest" description="Disordered" evidence="1">
    <location>
        <begin position="1"/>
        <end position="336"/>
    </location>
</feature>
<feature type="compositionally biased region" description="Polar residues" evidence="1">
    <location>
        <begin position="256"/>
        <end position="280"/>
    </location>
</feature>
<organism evidence="3 4">
    <name type="scientific">Streptomyces tremellae</name>
    <dbReference type="NCBI Taxonomy" id="1124239"/>
    <lineage>
        <taxon>Bacteria</taxon>
        <taxon>Bacillati</taxon>
        <taxon>Actinomycetota</taxon>
        <taxon>Actinomycetes</taxon>
        <taxon>Kitasatosporales</taxon>
        <taxon>Streptomycetaceae</taxon>
        <taxon>Streptomyces</taxon>
    </lineage>
</organism>
<feature type="compositionally biased region" description="Pro residues" evidence="1">
    <location>
        <begin position="288"/>
        <end position="298"/>
    </location>
</feature>
<feature type="compositionally biased region" description="Basic and acidic residues" evidence="1">
    <location>
        <begin position="322"/>
        <end position="332"/>
    </location>
</feature>
<evidence type="ECO:0000313" key="4">
    <source>
        <dbReference type="Proteomes" id="UP001499884"/>
    </source>
</evidence>
<feature type="compositionally biased region" description="Gly residues" evidence="1">
    <location>
        <begin position="70"/>
        <end position="101"/>
    </location>
</feature>
<accession>A0ABP7FHI7</accession>
<protein>
    <submittedName>
        <fullName evidence="3">Uncharacterized protein</fullName>
    </submittedName>
</protein>
<feature type="compositionally biased region" description="Low complexity" evidence="1">
    <location>
        <begin position="28"/>
        <end position="51"/>
    </location>
</feature>
<proteinExistence type="predicted"/>
<sequence>MTQRGQGNERVTPADGQPWEQQPWRPAGDGPNDPGGLPLPEYSPYSEYGEYGEYGERDDRGHGPRHGRQDGSGYGPGAGQPGYGGEYGGYGGGSPDGGSYGGAHRASYGAPGEGAHADGQPYAPEPYGGGHGYGYPRGGAQPLPAESPAPGAADATQYLPPVAGGGQGQDPDAQATQYIPPFPQQNGHVGERGQNPDAQATQFLSPVPPPQPDGPHTPPYTPPRSADGEDAPRQPPAEFDNLFRSDDGTPARGGRMNQTRGVSLNPPLSQGQFADPTQQLPLRAPGYGYPPPAGPGPAQPGGYGYPPPAQPSGGYGTPPPARPDDYRADGSRPGRKKSPAILIAAVAGVAAVGLGVGALLSTGGGGGDGDKDQSTVAAQSPAASASGGATAGSDAAAGQAKALDALLADSNSSREAVIGAVGSIKSCKNLDGAADDLHGAASQRQGLVDRLGKITIDKLPDHAALAAALTEGWKASASADNHYAQWATQAKSRKVCKHGSARRTSATGQGDRASGEATTAKTRAAKLWNSIAGQYGLQQRTASDL</sequence>
<evidence type="ECO:0000256" key="1">
    <source>
        <dbReference type="SAM" id="MobiDB-lite"/>
    </source>
</evidence>
<dbReference type="EMBL" id="BAABEP010000030">
    <property type="protein sequence ID" value="GAA3739596.1"/>
    <property type="molecule type" value="Genomic_DNA"/>
</dbReference>
<keyword evidence="4" id="KW-1185">Reference proteome</keyword>
<evidence type="ECO:0000313" key="3">
    <source>
        <dbReference type="EMBL" id="GAA3739596.1"/>
    </source>
</evidence>
<dbReference type="Proteomes" id="UP001499884">
    <property type="component" value="Unassembled WGS sequence"/>
</dbReference>
<keyword evidence="2" id="KW-0812">Transmembrane</keyword>
<gene>
    <name evidence="3" type="ORF">GCM10023082_40850</name>
</gene>
<name>A0ABP7FHI7_9ACTN</name>
<feature type="compositionally biased region" description="Low complexity" evidence="1">
    <location>
        <begin position="377"/>
        <end position="394"/>
    </location>
</feature>
<feature type="transmembrane region" description="Helical" evidence="2">
    <location>
        <begin position="340"/>
        <end position="360"/>
    </location>
</feature>
<dbReference type="RefSeq" id="WP_345649386.1">
    <property type="nucleotide sequence ID" value="NZ_BAABEP010000030.1"/>
</dbReference>
<keyword evidence="2" id="KW-1133">Transmembrane helix</keyword>
<comment type="caution">
    <text evidence="3">The sequence shown here is derived from an EMBL/GenBank/DDBJ whole genome shotgun (WGS) entry which is preliminary data.</text>
</comment>
<feature type="region of interest" description="Disordered" evidence="1">
    <location>
        <begin position="360"/>
        <end position="394"/>
    </location>
</feature>
<feature type="compositionally biased region" description="Pro residues" evidence="1">
    <location>
        <begin position="206"/>
        <end position="222"/>
    </location>
</feature>